<evidence type="ECO:0000256" key="1">
    <source>
        <dbReference type="SAM" id="Phobius"/>
    </source>
</evidence>
<sequence>MKMEKQFYTIYILILILILGINLKFRILSIHINNFFGYKDVDIKLNLN</sequence>
<keyword evidence="1" id="KW-0472">Membrane</keyword>
<evidence type="ECO:0000313" key="2">
    <source>
        <dbReference type="EMBL" id="KKK64012.1"/>
    </source>
</evidence>
<dbReference type="AlphaFoldDB" id="A0A0F8X4L9"/>
<proteinExistence type="predicted"/>
<organism evidence="2">
    <name type="scientific">marine sediment metagenome</name>
    <dbReference type="NCBI Taxonomy" id="412755"/>
    <lineage>
        <taxon>unclassified sequences</taxon>
        <taxon>metagenomes</taxon>
        <taxon>ecological metagenomes</taxon>
    </lineage>
</organism>
<protein>
    <submittedName>
        <fullName evidence="2">Uncharacterized protein</fullName>
    </submittedName>
</protein>
<comment type="caution">
    <text evidence="2">The sequence shown here is derived from an EMBL/GenBank/DDBJ whole genome shotgun (WGS) entry which is preliminary data.</text>
</comment>
<keyword evidence="1" id="KW-1133">Transmembrane helix</keyword>
<reference evidence="2" key="1">
    <citation type="journal article" date="2015" name="Nature">
        <title>Complex archaea that bridge the gap between prokaryotes and eukaryotes.</title>
        <authorList>
            <person name="Spang A."/>
            <person name="Saw J.H."/>
            <person name="Jorgensen S.L."/>
            <person name="Zaremba-Niedzwiedzka K."/>
            <person name="Martijn J."/>
            <person name="Lind A.E."/>
            <person name="van Eijk R."/>
            <person name="Schleper C."/>
            <person name="Guy L."/>
            <person name="Ettema T.J."/>
        </authorList>
    </citation>
    <scope>NUCLEOTIDE SEQUENCE</scope>
</reference>
<name>A0A0F8X4L9_9ZZZZ</name>
<gene>
    <name evidence="2" type="ORF">LCGC14_2988510</name>
</gene>
<dbReference type="EMBL" id="LAZR01061227">
    <property type="protein sequence ID" value="KKK64012.1"/>
    <property type="molecule type" value="Genomic_DNA"/>
</dbReference>
<feature type="transmembrane region" description="Helical" evidence="1">
    <location>
        <begin position="6"/>
        <end position="25"/>
    </location>
</feature>
<keyword evidence="1" id="KW-0812">Transmembrane</keyword>
<accession>A0A0F8X4L9</accession>